<dbReference type="EMBL" id="GEZM01067029">
    <property type="protein sequence ID" value="JAV67585.1"/>
    <property type="molecule type" value="Transcribed_RNA"/>
</dbReference>
<accession>A0A1Y1L6J5</accession>
<feature type="region of interest" description="Disordered" evidence="1">
    <location>
        <begin position="83"/>
        <end position="102"/>
    </location>
</feature>
<feature type="region of interest" description="Disordered" evidence="1">
    <location>
        <begin position="33"/>
        <end position="76"/>
    </location>
</feature>
<protein>
    <submittedName>
        <fullName evidence="2">Uncharacterized protein</fullName>
    </submittedName>
</protein>
<evidence type="ECO:0000256" key="1">
    <source>
        <dbReference type="SAM" id="MobiDB-lite"/>
    </source>
</evidence>
<evidence type="ECO:0000313" key="2">
    <source>
        <dbReference type="EMBL" id="JAV67585.1"/>
    </source>
</evidence>
<organism evidence="2">
    <name type="scientific">Photinus pyralis</name>
    <name type="common">Common eastern firefly</name>
    <name type="synonym">Lampyris pyralis</name>
    <dbReference type="NCBI Taxonomy" id="7054"/>
    <lineage>
        <taxon>Eukaryota</taxon>
        <taxon>Metazoa</taxon>
        <taxon>Ecdysozoa</taxon>
        <taxon>Arthropoda</taxon>
        <taxon>Hexapoda</taxon>
        <taxon>Insecta</taxon>
        <taxon>Pterygota</taxon>
        <taxon>Neoptera</taxon>
        <taxon>Endopterygota</taxon>
        <taxon>Coleoptera</taxon>
        <taxon>Polyphaga</taxon>
        <taxon>Elateriformia</taxon>
        <taxon>Elateroidea</taxon>
        <taxon>Lampyridae</taxon>
        <taxon>Lampyrinae</taxon>
        <taxon>Photinus</taxon>
    </lineage>
</organism>
<name>A0A1Y1L6J5_PHOPY</name>
<dbReference type="AlphaFoldDB" id="A0A1Y1L6J5"/>
<reference evidence="2" key="1">
    <citation type="journal article" date="2016" name="Sci. Rep.">
        <title>Molecular characterization of firefly nuptial gifts: a multi-omics approach sheds light on postcopulatory sexual selection.</title>
        <authorList>
            <person name="Al-Wathiqui N."/>
            <person name="Fallon T.R."/>
            <person name="South A."/>
            <person name="Weng J.K."/>
            <person name="Lewis S.M."/>
        </authorList>
    </citation>
    <scope>NUCLEOTIDE SEQUENCE</scope>
</reference>
<proteinExistence type="predicted"/>
<sequence length="102" mass="11730">MSAPESKDYFCLSSDVSGKMALDSKVLRTNPTAVQWRRKSSAETRKHKHKSYQRRQRAPRLHSYRQTPAWGISDGHSASMGAQTLFTTSIQKKRQKNSRQSY</sequence>
<feature type="compositionally biased region" description="Basic residues" evidence="1">
    <location>
        <begin position="91"/>
        <end position="102"/>
    </location>
</feature>
<feature type="compositionally biased region" description="Basic residues" evidence="1">
    <location>
        <begin position="45"/>
        <end position="63"/>
    </location>
</feature>